<name>A0A517YFS8_9BACT</name>
<keyword evidence="2" id="KW-1185">Reference proteome</keyword>
<dbReference type="EMBL" id="CP036274">
    <property type="protein sequence ID" value="QDU29076.1"/>
    <property type="molecule type" value="Genomic_DNA"/>
</dbReference>
<evidence type="ECO:0000313" key="2">
    <source>
        <dbReference type="Proteomes" id="UP000315017"/>
    </source>
</evidence>
<dbReference type="AlphaFoldDB" id="A0A517YFS8"/>
<organism evidence="1 2">
    <name type="scientific">Anatilimnocola aggregata</name>
    <dbReference type="NCBI Taxonomy" id="2528021"/>
    <lineage>
        <taxon>Bacteria</taxon>
        <taxon>Pseudomonadati</taxon>
        <taxon>Planctomycetota</taxon>
        <taxon>Planctomycetia</taxon>
        <taxon>Pirellulales</taxon>
        <taxon>Pirellulaceae</taxon>
        <taxon>Anatilimnocola</taxon>
    </lineage>
</organism>
<reference evidence="1 2" key="1">
    <citation type="submission" date="2019-02" db="EMBL/GenBank/DDBJ databases">
        <title>Deep-cultivation of Planctomycetes and their phenomic and genomic characterization uncovers novel biology.</title>
        <authorList>
            <person name="Wiegand S."/>
            <person name="Jogler M."/>
            <person name="Boedeker C."/>
            <person name="Pinto D."/>
            <person name="Vollmers J."/>
            <person name="Rivas-Marin E."/>
            <person name="Kohn T."/>
            <person name="Peeters S.H."/>
            <person name="Heuer A."/>
            <person name="Rast P."/>
            <person name="Oberbeckmann S."/>
            <person name="Bunk B."/>
            <person name="Jeske O."/>
            <person name="Meyerdierks A."/>
            <person name="Storesund J.E."/>
            <person name="Kallscheuer N."/>
            <person name="Luecker S."/>
            <person name="Lage O.M."/>
            <person name="Pohl T."/>
            <person name="Merkel B.J."/>
            <person name="Hornburger P."/>
            <person name="Mueller R.-W."/>
            <person name="Bruemmer F."/>
            <person name="Labrenz M."/>
            <person name="Spormann A.M."/>
            <person name="Op den Camp H."/>
            <person name="Overmann J."/>
            <person name="Amann R."/>
            <person name="Jetten M.S.M."/>
            <person name="Mascher T."/>
            <person name="Medema M.H."/>
            <person name="Devos D.P."/>
            <person name="Kaster A.-K."/>
            <person name="Ovreas L."/>
            <person name="Rohde M."/>
            <person name="Galperin M.Y."/>
            <person name="Jogler C."/>
        </authorList>
    </citation>
    <scope>NUCLEOTIDE SEQUENCE [LARGE SCALE GENOMIC DNA]</scope>
    <source>
        <strain evidence="1 2">ETA_A8</strain>
    </source>
</reference>
<accession>A0A517YFS8</accession>
<gene>
    <name evidence="1" type="ORF">ETAA8_41830</name>
</gene>
<sequence>MDGIAVPWSTLPEELIDRYQLARRAHDRGGEREIRFLRRAKQPLLPVWHCGQYLIVPWGCRTGQLPRSGLTWLKTVEAGDWVPYQAEPVTIPAALGLQNGIWFRVREGAKGLIVEHPVVAAFVIVEPATYYFKNMTRSERMPVLINEQI</sequence>
<proteinExistence type="predicted"/>
<dbReference type="KEGG" id="aagg:ETAA8_41830"/>
<dbReference type="Proteomes" id="UP000315017">
    <property type="component" value="Chromosome"/>
</dbReference>
<evidence type="ECO:0000313" key="1">
    <source>
        <dbReference type="EMBL" id="QDU29076.1"/>
    </source>
</evidence>
<protein>
    <submittedName>
        <fullName evidence="1">Uncharacterized protein</fullName>
    </submittedName>
</protein>